<dbReference type="InterPro" id="IPR036691">
    <property type="entry name" value="Endo/exonu/phosph_ase_sf"/>
</dbReference>
<dbReference type="PANTHER" id="PTHR46238:SF8">
    <property type="entry name" value="ENDONUCLEASE_EXONUCLEASE_PHOSPHATASE DOMAIN-CONTAINING PROTEIN"/>
    <property type="match status" value="1"/>
</dbReference>
<protein>
    <submittedName>
        <fullName evidence="2">Cleavage/polyadenylation specificity factor, 25kDa subunit</fullName>
    </submittedName>
</protein>
<dbReference type="InterPro" id="IPR005135">
    <property type="entry name" value="Endo/exonuclease/phosphatase"/>
</dbReference>
<dbReference type="Gene3D" id="3.60.10.10">
    <property type="entry name" value="Endonuclease/exonuclease/phosphatase"/>
    <property type="match status" value="1"/>
</dbReference>
<sequence>MVGSWNIGSLTRKLFELVDALGRHKVDITCFQETKWKGSRAKEGNGYKLWYSGSSTARNSVGIILTVRLKDNVVRVTRRSDRIMAISVLIEGETVNVISAYAPQVGLSDADKKRFWDALDKMARECPTDQQLIIGGDLNGHIGVAADGYARVHGGFRAFPGEACSSQHRLIIVDVLLERLQHRRDVFGRTRIWWKNLNGEAVETFRAIVSEKLVMEDMSASNADQMWNTLACVMKDAAKDSLGLANETARTHSTHMKSWWFCEEVQTKVAAKYKAAKREARIAMAKAKDKAYKDLYKKFNSKEGVNDIYKIAKARERRRRDIGNKMGRNKAVCLDQIPIEAWRCLEDEGVKWLTCLFNKIFSSVKMPNEWRLSEVIPIYKNRGDAQECSNYRGIKLLIHTMKLWERVIERRLRRETRVLENQFDFMPGRSTTERAASGVLCDRRIPLNLKGKFYRVAIRPAMLYGSECWPIMKALSNNVEVAELRMLRWTCGKTMVDMIPNGILRAELDVDSIIDKMREGRLRSFRHVKRRPQTALVKRVEALIFEGSGRRGRPKLRWEDRLKMDMKELRLPEDMTFDRDA</sequence>
<dbReference type="AlphaFoldDB" id="A0A6L2LLG2"/>
<reference evidence="2" key="1">
    <citation type="journal article" date="2019" name="Sci. Rep.">
        <title>Draft genome of Tanacetum cinerariifolium, the natural source of mosquito coil.</title>
        <authorList>
            <person name="Yamashiro T."/>
            <person name="Shiraishi A."/>
            <person name="Satake H."/>
            <person name="Nakayama K."/>
        </authorList>
    </citation>
    <scope>NUCLEOTIDE SEQUENCE</scope>
</reference>
<evidence type="ECO:0000259" key="1">
    <source>
        <dbReference type="Pfam" id="PF03372"/>
    </source>
</evidence>
<dbReference type="Pfam" id="PF03372">
    <property type="entry name" value="Exo_endo_phos"/>
    <property type="match status" value="1"/>
</dbReference>
<dbReference type="SUPFAM" id="SSF56219">
    <property type="entry name" value="DNase I-like"/>
    <property type="match status" value="1"/>
</dbReference>
<accession>A0A6L2LLG2</accession>
<dbReference type="PANTHER" id="PTHR46238">
    <property type="entry name" value="REVERSE TRANSCRIPTASE DOMAIN-CONTAINING PROTEIN"/>
    <property type="match status" value="1"/>
</dbReference>
<name>A0A6L2LLG2_TANCI</name>
<comment type="caution">
    <text evidence="2">The sequence shown here is derived from an EMBL/GenBank/DDBJ whole genome shotgun (WGS) entry which is preliminary data.</text>
</comment>
<proteinExistence type="predicted"/>
<gene>
    <name evidence="2" type="ORF">Tci_032993</name>
</gene>
<evidence type="ECO:0000313" key="2">
    <source>
        <dbReference type="EMBL" id="GEU61015.1"/>
    </source>
</evidence>
<dbReference type="GO" id="GO:0003824">
    <property type="term" value="F:catalytic activity"/>
    <property type="evidence" value="ECO:0007669"/>
    <property type="project" value="InterPro"/>
</dbReference>
<dbReference type="EMBL" id="BKCJ010004433">
    <property type="protein sequence ID" value="GEU61015.1"/>
    <property type="molecule type" value="Genomic_DNA"/>
</dbReference>
<feature type="domain" description="Endonuclease/exonuclease/phosphatase" evidence="1">
    <location>
        <begin position="3"/>
        <end position="140"/>
    </location>
</feature>
<organism evidence="2">
    <name type="scientific">Tanacetum cinerariifolium</name>
    <name type="common">Dalmatian daisy</name>
    <name type="synonym">Chrysanthemum cinerariifolium</name>
    <dbReference type="NCBI Taxonomy" id="118510"/>
    <lineage>
        <taxon>Eukaryota</taxon>
        <taxon>Viridiplantae</taxon>
        <taxon>Streptophyta</taxon>
        <taxon>Embryophyta</taxon>
        <taxon>Tracheophyta</taxon>
        <taxon>Spermatophyta</taxon>
        <taxon>Magnoliopsida</taxon>
        <taxon>eudicotyledons</taxon>
        <taxon>Gunneridae</taxon>
        <taxon>Pentapetalae</taxon>
        <taxon>asterids</taxon>
        <taxon>campanulids</taxon>
        <taxon>Asterales</taxon>
        <taxon>Asteraceae</taxon>
        <taxon>Asteroideae</taxon>
        <taxon>Anthemideae</taxon>
        <taxon>Anthemidinae</taxon>
        <taxon>Tanacetum</taxon>
    </lineage>
</organism>